<dbReference type="PROSITE" id="PS50001">
    <property type="entry name" value="SH2"/>
    <property type="match status" value="1"/>
</dbReference>
<dbReference type="AlphaFoldDB" id="A0A183UMB9"/>
<dbReference type="InterPro" id="IPR036860">
    <property type="entry name" value="SH2_dom_sf"/>
</dbReference>
<evidence type="ECO:0000313" key="5">
    <source>
        <dbReference type="Proteomes" id="UP000050794"/>
    </source>
</evidence>
<reference evidence="6" key="1">
    <citation type="submission" date="2016-06" db="UniProtKB">
        <authorList>
            <consortium name="WormBaseParasite"/>
        </authorList>
    </citation>
    <scope>IDENTIFICATION</scope>
</reference>
<dbReference type="Pfam" id="PF00017">
    <property type="entry name" value="SH2"/>
    <property type="match status" value="1"/>
</dbReference>
<evidence type="ECO:0000256" key="1">
    <source>
        <dbReference type="ARBA" id="ARBA00022999"/>
    </source>
</evidence>
<accession>A0A183UMB9</accession>
<dbReference type="Gene3D" id="3.30.505.10">
    <property type="entry name" value="SH2 domain"/>
    <property type="match status" value="1"/>
</dbReference>
<dbReference type="InterPro" id="IPR051846">
    <property type="entry name" value="SH2_domain_adapters"/>
</dbReference>
<dbReference type="WBParaSite" id="TCNE_0000963901-mRNA-1">
    <property type="protein sequence ID" value="TCNE_0000963901-mRNA-1"/>
    <property type="gene ID" value="TCNE_0000963901"/>
</dbReference>
<dbReference type="PANTHER" id="PTHR15127">
    <property type="entry name" value="HEAVYWEIGHT, ISOFORM A"/>
    <property type="match status" value="1"/>
</dbReference>
<dbReference type="Proteomes" id="UP000050794">
    <property type="component" value="Unassembled WGS sequence"/>
</dbReference>
<keyword evidence="5" id="KW-1185">Reference proteome</keyword>
<feature type="domain" description="SH2" evidence="4">
    <location>
        <begin position="149"/>
        <end position="240"/>
    </location>
</feature>
<organism evidence="5 6">
    <name type="scientific">Toxocara canis</name>
    <name type="common">Canine roundworm</name>
    <dbReference type="NCBI Taxonomy" id="6265"/>
    <lineage>
        <taxon>Eukaryota</taxon>
        <taxon>Metazoa</taxon>
        <taxon>Ecdysozoa</taxon>
        <taxon>Nematoda</taxon>
        <taxon>Chromadorea</taxon>
        <taxon>Rhabditida</taxon>
        <taxon>Spirurina</taxon>
        <taxon>Ascaridomorpha</taxon>
        <taxon>Ascaridoidea</taxon>
        <taxon>Toxocaridae</taxon>
        <taxon>Toxocara</taxon>
    </lineage>
</organism>
<evidence type="ECO:0000256" key="3">
    <source>
        <dbReference type="SAM" id="MobiDB-lite"/>
    </source>
</evidence>
<feature type="region of interest" description="Disordered" evidence="3">
    <location>
        <begin position="42"/>
        <end position="64"/>
    </location>
</feature>
<evidence type="ECO:0000259" key="4">
    <source>
        <dbReference type="PROSITE" id="PS50001"/>
    </source>
</evidence>
<keyword evidence="1 2" id="KW-0727">SH2 domain</keyword>
<sequence>LLSAILLTDIFFLSSERPHSEFAESLCLRRVDAVLGESSKHRNMAIDPRKHSRNRPARITSSPNPSSGMVCFALAFWHVDSAKERESSKKHVLFQAHKVSRISPTDKVIAQTSNADADRTRLKLNLDDLREHLKETGFARRERYREEELIHHGVDRLEAERRLHNCRIGSFLVRMRDNGSLALSIRANKGILHIKLELRDDRWVLGEGPSFGSVATVVSFYRSHELPIRGAERMLLSSPLLVSPTNSHSFV</sequence>
<evidence type="ECO:0000256" key="2">
    <source>
        <dbReference type="PROSITE-ProRule" id="PRU00191"/>
    </source>
</evidence>
<dbReference type="SMART" id="SM00252">
    <property type="entry name" value="SH2"/>
    <property type="match status" value="1"/>
</dbReference>
<dbReference type="PANTHER" id="PTHR15127:SF32">
    <property type="entry name" value="HEAVYWEIGHT, ISOFORM A"/>
    <property type="match status" value="1"/>
</dbReference>
<dbReference type="InterPro" id="IPR000980">
    <property type="entry name" value="SH2"/>
</dbReference>
<protein>
    <submittedName>
        <fullName evidence="6">SH2 domain-containing protein</fullName>
    </submittedName>
</protein>
<evidence type="ECO:0000313" key="6">
    <source>
        <dbReference type="WBParaSite" id="TCNE_0000963901-mRNA-1"/>
    </source>
</evidence>
<proteinExistence type="predicted"/>
<name>A0A183UMB9_TOXCA</name>
<dbReference type="GO" id="GO:0001784">
    <property type="term" value="F:phosphotyrosine residue binding"/>
    <property type="evidence" value="ECO:0007669"/>
    <property type="project" value="TreeGrafter"/>
</dbReference>
<dbReference type="SUPFAM" id="SSF55550">
    <property type="entry name" value="SH2 domain"/>
    <property type="match status" value="1"/>
</dbReference>